<comment type="caution">
    <text evidence="5">The sequence shown here is derived from an EMBL/GenBank/DDBJ whole genome shotgun (WGS) entry which is preliminary data.</text>
</comment>
<feature type="domain" description="Primosomal protein N' 3' DNA-binding" evidence="4">
    <location>
        <begin position="32"/>
        <end position="131"/>
    </location>
</feature>
<evidence type="ECO:0000256" key="2">
    <source>
        <dbReference type="ARBA" id="ARBA00022840"/>
    </source>
</evidence>
<keyword evidence="6" id="KW-1185">Reference proteome</keyword>
<dbReference type="RefSeq" id="WP_075361326.1">
    <property type="nucleotide sequence ID" value="NZ_MPDM01000003.1"/>
</dbReference>
<keyword evidence="3" id="KW-0238">DNA-binding</keyword>
<dbReference type="GO" id="GO:0005524">
    <property type="term" value="F:ATP binding"/>
    <property type="evidence" value="ECO:0007669"/>
    <property type="project" value="UniProtKB-KW"/>
</dbReference>
<evidence type="ECO:0000259" key="4">
    <source>
        <dbReference type="Pfam" id="PF17764"/>
    </source>
</evidence>
<dbReference type="GO" id="GO:0006302">
    <property type="term" value="P:double-strand break repair"/>
    <property type="evidence" value="ECO:0007669"/>
    <property type="project" value="TreeGrafter"/>
</dbReference>
<dbReference type="Proteomes" id="UP000186465">
    <property type="component" value="Unassembled WGS sequence"/>
</dbReference>
<sequence>MSDLLSSLPDSEATFTATSRVVDSEVPLPVAQVILDVKVAHLDQMMDYLVPASLTQSAQIGAKVKVPLGASSKLGWIVGRSNRTSHGGALRPISAVVSQTPVLTPEILSLSQRLAQARVGTVAHILRSAIPGRHARTEKTVLSEGPVDFPSWQVPAGSTLSNYQRGAAFLQHLGAGEGPRALWPYLPSTVYTNEYQVPDYYLPVADAVQACLASGRSAIIVAPTAAVVEEIASFLELRLPDEPVSRLHQELSPAARYRSHLHALLGRTRVVVGTRNVVYSPLRKLGLIVLFDASDKRLVAQRSPYTPAHEVAALRAIENQAALLVAGLILPAWAQRWENQAWAFPLTAPRELVRRSVPRVEIPDDYLRLRDGASAYSRLPSSAYQVIKEGLISGPVLVHVERAGYIPALSCAQCFRPVKCDNCGGPVQGTYNGNRCANCGQPQQDFSCPSCSAKQIRSVRIGAERTAEEFGRSFPSVPITVSSANTRVIEKVNNKPRIVIATAHAAPRAEGGFAAAVILDPNVALNHPSADAAEQAVATWFEVAAKVRVDGTVMVAGEIPPEYGQPLIRWNPQLFTGWAYRQYEDANLAPAVWAATVLGSPRAVQRFAELVKEDEFSSFSSVYGPFPAIGEQADEAQRVLGESNPLVVHYSARRAEGFSAAGALRRARAVTSASDDDKLLVRVH</sequence>
<dbReference type="AlphaFoldDB" id="A0A1Q5PRG4"/>
<dbReference type="GO" id="GO:0006310">
    <property type="term" value="P:DNA recombination"/>
    <property type="evidence" value="ECO:0007669"/>
    <property type="project" value="TreeGrafter"/>
</dbReference>
<accession>A0A1Q5PRG4</accession>
<dbReference type="InterPro" id="IPR041222">
    <property type="entry name" value="PriA_3primeBD"/>
</dbReference>
<dbReference type="Gene3D" id="3.40.50.300">
    <property type="entry name" value="P-loop containing nucleotide triphosphate hydrolases"/>
    <property type="match status" value="1"/>
</dbReference>
<dbReference type="Pfam" id="PF17764">
    <property type="entry name" value="PriA_3primeBD"/>
    <property type="match status" value="1"/>
</dbReference>
<keyword evidence="1" id="KW-0547">Nucleotide-binding</keyword>
<dbReference type="OrthoDB" id="3177118at2"/>
<dbReference type="EMBL" id="MPDM01000003">
    <property type="protein sequence ID" value="OKL50000.1"/>
    <property type="molecule type" value="Genomic_DNA"/>
</dbReference>
<keyword evidence="2" id="KW-0067">ATP-binding</keyword>
<dbReference type="Gene3D" id="3.40.1440.60">
    <property type="entry name" value="PriA, 3(prime) DNA-binding domain"/>
    <property type="match status" value="1"/>
</dbReference>
<evidence type="ECO:0000313" key="6">
    <source>
        <dbReference type="Proteomes" id="UP000186465"/>
    </source>
</evidence>
<evidence type="ECO:0000256" key="1">
    <source>
        <dbReference type="ARBA" id="ARBA00022741"/>
    </source>
</evidence>
<organism evidence="5 6">
    <name type="scientific">Boudabousia marimammalium</name>
    <dbReference type="NCBI Taxonomy" id="156892"/>
    <lineage>
        <taxon>Bacteria</taxon>
        <taxon>Bacillati</taxon>
        <taxon>Actinomycetota</taxon>
        <taxon>Actinomycetes</taxon>
        <taxon>Actinomycetales</taxon>
        <taxon>Actinomycetaceae</taxon>
        <taxon>Boudabousia</taxon>
    </lineage>
</organism>
<dbReference type="GO" id="GO:0043138">
    <property type="term" value="F:3'-5' DNA helicase activity"/>
    <property type="evidence" value="ECO:0007669"/>
    <property type="project" value="TreeGrafter"/>
</dbReference>
<name>A0A1Q5PRG4_9ACTO</name>
<proteinExistence type="predicted"/>
<dbReference type="PANTHER" id="PTHR30580:SF0">
    <property type="entry name" value="PRIMOSOMAL PROTEIN N"/>
    <property type="match status" value="1"/>
</dbReference>
<dbReference type="InterPro" id="IPR027417">
    <property type="entry name" value="P-loop_NTPase"/>
</dbReference>
<dbReference type="GO" id="GO:0006270">
    <property type="term" value="P:DNA replication initiation"/>
    <property type="evidence" value="ECO:0007669"/>
    <property type="project" value="TreeGrafter"/>
</dbReference>
<reference evidence="6" key="1">
    <citation type="submission" date="2016-11" db="EMBL/GenBank/DDBJ databases">
        <title>Actinomyces gypaetusis sp. nov. isolated from Gypaetus barbatus in Qinghai Tibet Plateau China.</title>
        <authorList>
            <person name="Meng X."/>
        </authorList>
    </citation>
    <scope>NUCLEOTIDE SEQUENCE [LARGE SCALE GENOMIC DNA]</scope>
    <source>
        <strain evidence="6">DSM 15383</strain>
    </source>
</reference>
<protein>
    <recommendedName>
        <fullName evidence="4">Primosomal protein N' 3' DNA-binding domain-containing protein</fullName>
    </recommendedName>
</protein>
<dbReference type="InterPro" id="IPR042115">
    <property type="entry name" value="PriA_3primeBD_sf"/>
</dbReference>
<dbReference type="STRING" id="156892.BM477_03655"/>
<dbReference type="GO" id="GO:0003677">
    <property type="term" value="F:DNA binding"/>
    <property type="evidence" value="ECO:0007669"/>
    <property type="project" value="UniProtKB-KW"/>
</dbReference>
<dbReference type="SUPFAM" id="SSF52540">
    <property type="entry name" value="P-loop containing nucleoside triphosphate hydrolases"/>
    <property type="match status" value="1"/>
</dbReference>
<dbReference type="PANTHER" id="PTHR30580">
    <property type="entry name" value="PRIMOSOMAL PROTEIN N"/>
    <property type="match status" value="1"/>
</dbReference>
<evidence type="ECO:0000313" key="5">
    <source>
        <dbReference type="EMBL" id="OKL50000.1"/>
    </source>
</evidence>
<evidence type="ECO:0000256" key="3">
    <source>
        <dbReference type="ARBA" id="ARBA00023125"/>
    </source>
</evidence>
<gene>
    <name evidence="5" type="ORF">BM477_03655</name>
</gene>